<dbReference type="Proteomes" id="UP001313282">
    <property type="component" value="Unassembled WGS sequence"/>
</dbReference>
<comment type="caution">
    <text evidence="1">The sequence shown here is derived from an EMBL/GenBank/DDBJ whole genome shotgun (WGS) entry which is preliminary data.</text>
</comment>
<keyword evidence="2" id="KW-1185">Reference proteome</keyword>
<organism evidence="1 2">
    <name type="scientific">Orbilia javanica</name>
    <dbReference type="NCBI Taxonomy" id="47235"/>
    <lineage>
        <taxon>Eukaryota</taxon>
        <taxon>Fungi</taxon>
        <taxon>Dikarya</taxon>
        <taxon>Ascomycota</taxon>
        <taxon>Pezizomycotina</taxon>
        <taxon>Orbiliomycetes</taxon>
        <taxon>Orbiliales</taxon>
        <taxon>Orbiliaceae</taxon>
        <taxon>Orbilia</taxon>
    </lineage>
</organism>
<sequence>MAQTSLRWKETKVGTWTREFCPVERILHFFKHLNPALTQWTVSSGVTLPGTLGYPVETIKAAWVQLRKEHPIIACTVTTENTGMEYQVPAGADEIAKWVEETVHIDVSGKTGKELAASVTAPKSAELYFLPKTRELVIHIRHELTDGAGSMIMVNNFLKALRAGNRD</sequence>
<dbReference type="AlphaFoldDB" id="A0AAN8NHT0"/>
<dbReference type="PANTHER" id="PTHR42034:SF1">
    <property type="entry name" value="CONDENSATION DOMAIN-CONTAINING PROTEIN"/>
    <property type="match status" value="1"/>
</dbReference>
<evidence type="ECO:0000313" key="1">
    <source>
        <dbReference type="EMBL" id="KAK6357169.1"/>
    </source>
</evidence>
<evidence type="ECO:0000313" key="2">
    <source>
        <dbReference type="Proteomes" id="UP001313282"/>
    </source>
</evidence>
<gene>
    <name evidence="1" type="ORF">TWF718_001494</name>
</gene>
<dbReference type="PANTHER" id="PTHR42034">
    <property type="entry name" value="CHROMOSOME 7, WHOLE GENOME SHOTGUN SEQUENCE-RELATED"/>
    <property type="match status" value="1"/>
</dbReference>
<proteinExistence type="predicted"/>
<accession>A0AAN8NHT0</accession>
<dbReference type="Gene3D" id="3.30.559.10">
    <property type="entry name" value="Chloramphenicol acetyltransferase-like domain"/>
    <property type="match status" value="1"/>
</dbReference>
<name>A0AAN8NHT0_9PEZI</name>
<dbReference type="EMBL" id="JAVHNR010000001">
    <property type="protein sequence ID" value="KAK6357169.1"/>
    <property type="molecule type" value="Genomic_DNA"/>
</dbReference>
<reference evidence="1 2" key="1">
    <citation type="submission" date="2019-10" db="EMBL/GenBank/DDBJ databases">
        <authorList>
            <person name="Palmer J.M."/>
        </authorList>
    </citation>
    <scope>NUCLEOTIDE SEQUENCE [LARGE SCALE GENOMIC DNA]</scope>
    <source>
        <strain evidence="1 2">TWF718</strain>
    </source>
</reference>
<dbReference type="InterPro" id="IPR023213">
    <property type="entry name" value="CAT-like_dom_sf"/>
</dbReference>
<dbReference type="SUPFAM" id="SSF52777">
    <property type="entry name" value="CoA-dependent acyltransferases"/>
    <property type="match status" value="1"/>
</dbReference>
<protein>
    <submittedName>
        <fullName evidence="1">Uncharacterized protein</fullName>
    </submittedName>
</protein>